<sequence length="85" mass="9751">MSEEENIIKLIDEDGKEQDFEVIATFDVEDDEYAALLPLGEEEEEVYLLKIEYDENGDATLRNIEDEEEFSDVAAAYEAIVDEII</sequence>
<dbReference type="EMBL" id="CP003326">
    <property type="protein sequence ID" value="AFS78351.1"/>
    <property type="molecule type" value="Genomic_DNA"/>
</dbReference>
<dbReference type="HAMAP" id="MF_01448">
    <property type="entry name" value="UPF0473"/>
    <property type="match status" value="1"/>
</dbReference>
<dbReference type="RefSeq" id="WP_014967488.1">
    <property type="nucleotide sequence ID" value="NC_018664.1"/>
</dbReference>
<evidence type="ECO:0000256" key="1">
    <source>
        <dbReference type="HAMAP-Rule" id="MF_01448"/>
    </source>
</evidence>
<reference evidence="2 3" key="1">
    <citation type="journal article" date="2012" name="PLoS ONE">
        <title>The purine-utilizing bacterium Clostridium acidurici 9a: a genome-guided metabolic reconsideration.</title>
        <authorList>
            <person name="Hartwich K."/>
            <person name="Poehlein A."/>
            <person name="Daniel R."/>
        </authorList>
    </citation>
    <scope>NUCLEOTIDE SEQUENCE [LARGE SCALE GENOMIC DNA]</scope>
    <source>
        <strain evidence="3">ATCC 7906 / DSM 604 / BCRC 14475 / CIP 104303 / KCTC 5404 / NCIMB 10678 / 9a</strain>
    </source>
</reference>
<dbReference type="STRING" id="1128398.Curi_c13400"/>
<accession>K0B136</accession>
<comment type="similarity">
    <text evidence="1">Belongs to the UPF0473 family.</text>
</comment>
<gene>
    <name evidence="2" type="ordered locus">Curi_c13400</name>
</gene>
<dbReference type="Pfam" id="PF06949">
    <property type="entry name" value="DUF1292"/>
    <property type="match status" value="1"/>
</dbReference>
<dbReference type="HOGENOM" id="CLU_146610_8_0_9"/>
<dbReference type="eggNOG" id="COG3906">
    <property type="taxonomic scope" value="Bacteria"/>
</dbReference>
<name>K0B136_GOTA9</name>
<dbReference type="OrthoDB" id="9811971at2"/>
<dbReference type="AlphaFoldDB" id="K0B136"/>
<dbReference type="InterPro" id="IPR009711">
    <property type="entry name" value="UPF0473"/>
</dbReference>
<proteinExistence type="inferred from homology"/>
<evidence type="ECO:0000313" key="3">
    <source>
        <dbReference type="Proteomes" id="UP000006094"/>
    </source>
</evidence>
<protein>
    <recommendedName>
        <fullName evidence="1">UPF0473 protein Curi_c13400</fullName>
    </recommendedName>
</protein>
<keyword evidence="3" id="KW-1185">Reference proteome</keyword>
<organism evidence="2 3">
    <name type="scientific">Gottschalkia acidurici (strain ATCC 7906 / DSM 604 / BCRC 14475 / CIP 104303 / KCTC 5404 / NCIMB 10678 / 9a)</name>
    <name type="common">Clostridium acidurici</name>
    <dbReference type="NCBI Taxonomy" id="1128398"/>
    <lineage>
        <taxon>Bacteria</taxon>
        <taxon>Bacillati</taxon>
        <taxon>Bacillota</taxon>
        <taxon>Tissierellia</taxon>
        <taxon>Tissierellales</taxon>
        <taxon>Gottschalkiaceae</taxon>
        <taxon>Gottschalkia</taxon>
    </lineage>
</organism>
<dbReference type="KEGG" id="cad:Curi_c13400"/>
<evidence type="ECO:0000313" key="2">
    <source>
        <dbReference type="EMBL" id="AFS78351.1"/>
    </source>
</evidence>
<dbReference type="Proteomes" id="UP000006094">
    <property type="component" value="Chromosome"/>
</dbReference>